<dbReference type="EMBL" id="BKAU01000001">
    <property type="protein sequence ID" value="GEP95394.1"/>
    <property type="molecule type" value="Genomic_DNA"/>
</dbReference>
<evidence type="ECO:0000313" key="3">
    <source>
        <dbReference type="Proteomes" id="UP000321436"/>
    </source>
</evidence>
<dbReference type="AlphaFoldDB" id="A0A512RI93"/>
<feature type="transmembrane region" description="Helical" evidence="1">
    <location>
        <begin position="189"/>
        <end position="209"/>
    </location>
</feature>
<feature type="transmembrane region" description="Helical" evidence="1">
    <location>
        <begin position="117"/>
        <end position="137"/>
    </location>
</feature>
<feature type="transmembrane region" description="Helical" evidence="1">
    <location>
        <begin position="143"/>
        <end position="160"/>
    </location>
</feature>
<organism evidence="2 3">
    <name type="scientific">Chitinophaga cymbidii</name>
    <dbReference type="NCBI Taxonomy" id="1096750"/>
    <lineage>
        <taxon>Bacteria</taxon>
        <taxon>Pseudomonadati</taxon>
        <taxon>Bacteroidota</taxon>
        <taxon>Chitinophagia</taxon>
        <taxon>Chitinophagales</taxon>
        <taxon>Chitinophagaceae</taxon>
        <taxon>Chitinophaga</taxon>
    </lineage>
</organism>
<accession>A0A512RI93</accession>
<feature type="transmembrane region" description="Helical" evidence="1">
    <location>
        <begin position="23"/>
        <end position="45"/>
    </location>
</feature>
<reference evidence="2 3" key="1">
    <citation type="submission" date="2019-07" db="EMBL/GenBank/DDBJ databases">
        <title>Whole genome shotgun sequence of Chitinophaga cymbidii NBRC 109752.</title>
        <authorList>
            <person name="Hosoyama A."/>
            <person name="Uohara A."/>
            <person name="Ohji S."/>
            <person name="Ichikawa N."/>
        </authorList>
    </citation>
    <scope>NUCLEOTIDE SEQUENCE [LARGE SCALE GENOMIC DNA]</scope>
    <source>
        <strain evidence="2 3">NBRC 109752</strain>
    </source>
</reference>
<evidence type="ECO:0000313" key="2">
    <source>
        <dbReference type="EMBL" id="GEP95394.1"/>
    </source>
</evidence>
<dbReference type="Proteomes" id="UP000321436">
    <property type="component" value="Unassembled WGS sequence"/>
</dbReference>
<protein>
    <submittedName>
        <fullName evidence="2">Uncharacterized protein</fullName>
    </submittedName>
</protein>
<keyword evidence="1" id="KW-0812">Transmembrane</keyword>
<gene>
    <name evidence="2" type="ORF">CCY01nite_16540</name>
</gene>
<feature type="transmembrane region" description="Helical" evidence="1">
    <location>
        <begin position="167"/>
        <end position="183"/>
    </location>
</feature>
<dbReference type="OrthoDB" id="1120881at2"/>
<name>A0A512RI93_9BACT</name>
<proteinExistence type="predicted"/>
<comment type="caution">
    <text evidence="2">The sequence shown here is derived from an EMBL/GenBank/DDBJ whole genome shotgun (WGS) entry which is preliminary data.</text>
</comment>
<keyword evidence="1" id="KW-1133">Transmembrane helix</keyword>
<feature type="transmembrane region" description="Helical" evidence="1">
    <location>
        <begin position="75"/>
        <end position="97"/>
    </location>
</feature>
<keyword evidence="1" id="KW-0472">Membrane</keyword>
<sequence>MNEQQHLDTLSDIKRIMERSTRFMSLSGLGGICAGISALAGAWFAQRILADYKASTGRNGYDVVAGGAGSPAMELFAKLMLVAGLVLVAALAAGFYFTWRKARRQGLPVWDASARKVFVNLAIPLFSGGLFIAGLLYNGLTGLVAPACLVFYGLALVNASKYTITDIRYLGLAEIALGILGLFNPYNGLFFWALGFGVLHIIYGTLMWWRYERLPAER</sequence>
<dbReference type="RefSeq" id="WP_146859610.1">
    <property type="nucleotide sequence ID" value="NZ_BKAU01000001.1"/>
</dbReference>
<evidence type="ECO:0000256" key="1">
    <source>
        <dbReference type="SAM" id="Phobius"/>
    </source>
</evidence>
<keyword evidence="3" id="KW-1185">Reference proteome</keyword>